<keyword evidence="7" id="KW-0969">Cilium</keyword>
<dbReference type="Proteomes" id="UP000761380">
    <property type="component" value="Unassembled WGS sequence"/>
</dbReference>
<dbReference type="Pfam" id="PF00669">
    <property type="entry name" value="Flagellin_N"/>
    <property type="match status" value="1"/>
</dbReference>
<keyword evidence="7" id="KW-0966">Cell projection</keyword>
<dbReference type="InterPro" id="IPR001029">
    <property type="entry name" value="Flagellin_N"/>
</dbReference>
<dbReference type="InterPro" id="IPR042187">
    <property type="entry name" value="Flagellin_C_sub2"/>
</dbReference>
<feature type="domain" description="Flagellin N-terminal" evidence="5">
    <location>
        <begin position="5"/>
        <end position="140"/>
    </location>
</feature>
<name>A0A927WRD0_SELRU</name>
<dbReference type="SUPFAM" id="SSF64518">
    <property type="entry name" value="Phase 1 flagellin"/>
    <property type="match status" value="1"/>
</dbReference>
<evidence type="ECO:0000313" key="7">
    <source>
        <dbReference type="EMBL" id="MBE6093838.1"/>
    </source>
</evidence>
<comment type="subcellular location">
    <subcellularLocation>
        <location evidence="4">Secreted</location>
    </subcellularLocation>
    <subcellularLocation>
        <location evidence="4">Bacterial flagellum</location>
    </subcellularLocation>
</comment>
<keyword evidence="7" id="KW-0282">Flagellum</keyword>
<dbReference type="EMBL" id="SVBY01000156">
    <property type="protein sequence ID" value="MBE6093838.1"/>
    <property type="molecule type" value="Genomic_DNA"/>
</dbReference>
<accession>A0A927WRD0</accession>
<proteinExistence type="inferred from homology"/>
<dbReference type="AlphaFoldDB" id="A0A927WRD0"/>
<organism evidence="7 8">
    <name type="scientific">Selenomonas ruminantium</name>
    <dbReference type="NCBI Taxonomy" id="971"/>
    <lineage>
        <taxon>Bacteria</taxon>
        <taxon>Bacillati</taxon>
        <taxon>Bacillota</taxon>
        <taxon>Negativicutes</taxon>
        <taxon>Selenomonadales</taxon>
        <taxon>Selenomonadaceae</taxon>
        <taxon>Selenomonas</taxon>
    </lineage>
</organism>
<dbReference type="PANTHER" id="PTHR42792:SF2">
    <property type="entry name" value="FLAGELLIN"/>
    <property type="match status" value="1"/>
</dbReference>
<evidence type="ECO:0000313" key="8">
    <source>
        <dbReference type="Proteomes" id="UP000761380"/>
    </source>
</evidence>
<evidence type="ECO:0000256" key="1">
    <source>
        <dbReference type="ARBA" id="ARBA00005709"/>
    </source>
</evidence>
<keyword evidence="3 4" id="KW-0975">Bacterial flagellum</keyword>
<gene>
    <name evidence="7" type="ORF">E7201_11865</name>
</gene>
<sequence length="473" mass="51130">MAMRIVNNMPAIQTLNMLNANSEHLAKSLQKVSSGMKINSAADDASGYAISERMRVQIRSLDQANRNTQNGISMLKVAEGAVSSTVDILKTLKEKVINAANDTNTDSDRQTIQKELDQSVDQINDNANVTFNGKILMDGSHNSQVVHDKNMRITNGGTPQWNVARTYGRGTFTHLTNMSLSSNTGFITTKLTDLENRNGENLGIREDDTVTISFVQEGKTYTASSQVGTMLLSNLLYTLPSTATYGNELVDPEPIWDGLWCLNMGTTSLIGHDAGGNDVYTPDGEPAITIMAGGQGLTSQIAGIAINVTDKDGNIKKSANAVLNDWQEMIRAEEECPDNSLVLQTGTKANQAIKVGFTDMRARALGLQGAEGNVLNISTQLYANAAISVMDYALKRALDEQTKIGSIQSRLAYTSANLTTASENVTASESTIRDADMAKEMTEYTKYNVLLQASQTMLSQANQSSSNVLSLLQ</sequence>
<dbReference type="GO" id="GO:0009288">
    <property type="term" value="C:bacterial-type flagellum"/>
    <property type="evidence" value="ECO:0007669"/>
    <property type="project" value="UniProtKB-SubCell"/>
</dbReference>
<dbReference type="GO" id="GO:0005576">
    <property type="term" value="C:extracellular region"/>
    <property type="evidence" value="ECO:0007669"/>
    <property type="project" value="UniProtKB-SubCell"/>
</dbReference>
<dbReference type="Pfam" id="PF00700">
    <property type="entry name" value="Flagellin_C"/>
    <property type="match status" value="1"/>
</dbReference>
<reference evidence="7" key="1">
    <citation type="submission" date="2019-04" db="EMBL/GenBank/DDBJ databases">
        <title>Evolution of Biomass-Degrading Anaerobic Consortia Revealed by Metagenomics.</title>
        <authorList>
            <person name="Peng X."/>
        </authorList>
    </citation>
    <scope>NUCLEOTIDE SEQUENCE</scope>
    <source>
        <strain evidence="7">SIG240</strain>
    </source>
</reference>
<evidence type="ECO:0000259" key="5">
    <source>
        <dbReference type="Pfam" id="PF00669"/>
    </source>
</evidence>
<comment type="function">
    <text evidence="4">Flagellin is the subunit protein which polymerizes to form the filaments of bacterial flagella.</text>
</comment>
<evidence type="ECO:0000256" key="4">
    <source>
        <dbReference type="RuleBase" id="RU362073"/>
    </source>
</evidence>
<evidence type="ECO:0000256" key="3">
    <source>
        <dbReference type="ARBA" id="ARBA00023143"/>
    </source>
</evidence>
<dbReference type="GO" id="GO:0005198">
    <property type="term" value="F:structural molecule activity"/>
    <property type="evidence" value="ECO:0007669"/>
    <property type="project" value="UniProtKB-UniRule"/>
</dbReference>
<dbReference type="PRINTS" id="PR00207">
    <property type="entry name" value="FLAGELLIN"/>
</dbReference>
<dbReference type="InterPro" id="IPR001492">
    <property type="entry name" value="Flagellin"/>
</dbReference>
<evidence type="ECO:0000256" key="2">
    <source>
        <dbReference type="ARBA" id="ARBA00020110"/>
    </source>
</evidence>
<dbReference type="Gene3D" id="6.10.10.10">
    <property type="entry name" value="Flagellar export chaperone, C-terminal domain"/>
    <property type="match status" value="1"/>
</dbReference>
<feature type="domain" description="Flagellin C-terminal" evidence="6">
    <location>
        <begin position="388"/>
        <end position="472"/>
    </location>
</feature>
<dbReference type="PANTHER" id="PTHR42792">
    <property type="entry name" value="FLAGELLIN"/>
    <property type="match status" value="1"/>
</dbReference>
<comment type="similarity">
    <text evidence="1 4">Belongs to the bacterial flagellin family.</text>
</comment>
<keyword evidence="4" id="KW-0964">Secreted</keyword>
<protein>
    <recommendedName>
        <fullName evidence="2 4">Flagellin</fullName>
    </recommendedName>
</protein>
<evidence type="ECO:0000259" key="6">
    <source>
        <dbReference type="Pfam" id="PF00700"/>
    </source>
</evidence>
<dbReference type="Gene3D" id="1.20.1330.10">
    <property type="entry name" value="f41 fragment of flagellin, N-terminal domain"/>
    <property type="match status" value="2"/>
</dbReference>
<dbReference type="InterPro" id="IPR046358">
    <property type="entry name" value="Flagellin_C"/>
</dbReference>
<comment type="caution">
    <text evidence="7">The sequence shown here is derived from an EMBL/GenBank/DDBJ whole genome shotgun (WGS) entry which is preliminary data.</text>
</comment>